<dbReference type="AlphaFoldDB" id="A0A1M6J4W6"/>
<dbReference type="Proteomes" id="UP000183994">
    <property type="component" value="Unassembled WGS sequence"/>
</dbReference>
<evidence type="ECO:0000259" key="2">
    <source>
        <dbReference type="PROSITE" id="PS50975"/>
    </source>
</evidence>
<dbReference type="OrthoDB" id="5495824at2"/>
<evidence type="ECO:0000256" key="1">
    <source>
        <dbReference type="PROSITE-ProRule" id="PRU00409"/>
    </source>
</evidence>
<keyword evidence="3" id="KW-0687">Ribonucleoprotein</keyword>
<dbReference type="GO" id="GO:0046872">
    <property type="term" value="F:metal ion binding"/>
    <property type="evidence" value="ECO:0007669"/>
    <property type="project" value="InterPro"/>
</dbReference>
<dbReference type="PANTHER" id="PTHR21621">
    <property type="entry name" value="RIBOSOMAL PROTEIN S6 MODIFICATION PROTEIN"/>
    <property type="match status" value="1"/>
</dbReference>
<sequence length="276" mass="31117">MIVSLHPHFKGDFGLTLPIKSLSEDRTTGILKNARAVILPQSVNQEQYAVCRRFTDCIFPNYSNRFGFEGKAGNFLLLDKFGLPRPKTLPFESVNDWRRRFPDPDRPPLPRPFVLKNNQGGCGFGIFLITNQDELDQALVFFQRQGDGFVAQEFVDHGGKDLRVVLIGDMVKTYWRCQNTPGEFRNNVGKGALIDLEGDPELTAKGVECVKDFKDRTGVNLAAVDVMFDQNRKKPLISEINFVFGRKGVGGVTAFRNMFDAAAVQWLKSKGLRLFH</sequence>
<dbReference type="Pfam" id="PF08443">
    <property type="entry name" value="RimK"/>
    <property type="match status" value="1"/>
</dbReference>
<protein>
    <submittedName>
        <fullName evidence="3">Ribosomal protein S6--L-glutamate ligase</fullName>
    </submittedName>
</protein>
<dbReference type="PROSITE" id="PS50975">
    <property type="entry name" value="ATP_GRASP"/>
    <property type="match status" value="1"/>
</dbReference>
<feature type="domain" description="ATP-grasp" evidence="2">
    <location>
        <begin position="75"/>
        <end position="268"/>
    </location>
</feature>
<keyword evidence="1" id="KW-0067">ATP-binding</keyword>
<dbReference type="InterPro" id="IPR011761">
    <property type="entry name" value="ATP-grasp"/>
</dbReference>
<dbReference type="STRING" id="1121393.SAMN02745216_01626"/>
<organism evidence="3 4">
    <name type="scientific">Desulfatibacillum alkenivorans DSM 16219</name>
    <dbReference type="NCBI Taxonomy" id="1121393"/>
    <lineage>
        <taxon>Bacteria</taxon>
        <taxon>Pseudomonadati</taxon>
        <taxon>Thermodesulfobacteriota</taxon>
        <taxon>Desulfobacteria</taxon>
        <taxon>Desulfobacterales</taxon>
        <taxon>Desulfatibacillaceae</taxon>
        <taxon>Desulfatibacillum</taxon>
    </lineage>
</organism>
<dbReference type="PANTHER" id="PTHR21621:SF0">
    <property type="entry name" value="BETA-CITRYLGLUTAMATE SYNTHASE B-RELATED"/>
    <property type="match status" value="1"/>
</dbReference>
<evidence type="ECO:0000313" key="4">
    <source>
        <dbReference type="Proteomes" id="UP000183994"/>
    </source>
</evidence>
<dbReference type="GO" id="GO:0005840">
    <property type="term" value="C:ribosome"/>
    <property type="evidence" value="ECO:0007669"/>
    <property type="project" value="UniProtKB-KW"/>
</dbReference>
<accession>A0A1M6J4W6</accession>
<keyword evidence="1" id="KW-0547">Nucleotide-binding</keyword>
<dbReference type="Gene3D" id="3.30.470.20">
    <property type="entry name" value="ATP-grasp fold, B domain"/>
    <property type="match status" value="1"/>
</dbReference>
<dbReference type="InterPro" id="IPR013651">
    <property type="entry name" value="ATP-grasp_RimK-type"/>
</dbReference>
<dbReference type="GO" id="GO:0005524">
    <property type="term" value="F:ATP binding"/>
    <property type="evidence" value="ECO:0007669"/>
    <property type="project" value="UniProtKB-UniRule"/>
</dbReference>
<proteinExistence type="predicted"/>
<dbReference type="GO" id="GO:0005737">
    <property type="term" value="C:cytoplasm"/>
    <property type="evidence" value="ECO:0007669"/>
    <property type="project" value="TreeGrafter"/>
</dbReference>
<keyword evidence="4" id="KW-1185">Reference proteome</keyword>
<gene>
    <name evidence="3" type="ORF">SAMN02745216_01626</name>
</gene>
<dbReference type="SUPFAM" id="SSF56059">
    <property type="entry name" value="Glutathione synthetase ATP-binding domain-like"/>
    <property type="match status" value="1"/>
</dbReference>
<reference evidence="4" key="1">
    <citation type="submission" date="2016-11" db="EMBL/GenBank/DDBJ databases">
        <authorList>
            <person name="Varghese N."/>
            <person name="Submissions S."/>
        </authorList>
    </citation>
    <scope>NUCLEOTIDE SEQUENCE [LARGE SCALE GENOMIC DNA]</scope>
    <source>
        <strain evidence="4">DSM 16219</strain>
    </source>
</reference>
<dbReference type="GO" id="GO:0016879">
    <property type="term" value="F:ligase activity, forming carbon-nitrogen bonds"/>
    <property type="evidence" value="ECO:0007669"/>
    <property type="project" value="TreeGrafter"/>
</dbReference>
<keyword evidence="3" id="KW-0436">Ligase</keyword>
<dbReference type="EMBL" id="FQZU01000007">
    <property type="protein sequence ID" value="SHJ41774.1"/>
    <property type="molecule type" value="Genomic_DNA"/>
</dbReference>
<evidence type="ECO:0000313" key="3">
    <source>
        <dbReference type="EMBL" id="SHJ41774.1"/>
    </source>
</evidence>
<name>A0A1M6J4W6_9BACT</name>
<dbReference type="RefSeq" id="WP_073474784.1">
    <property type="nucleotide sequence ID" value="NZ_FQZU01000007.1"/>
</dbReference>
<keyword evidence="3" id="KW-0689">Ribosomal protein</keyword>